<accession>A0ACB7J7Z0</accession>
<evidence type="ECO:0000313" key="1">
    <source>
        <dbReference type="EMBL" id="KAG9225366.1"/>
    </source>
</evidence>
<reference evidence="1 2" key="1">
    <citation type="journal article" date="2021" name="Appl. Environ. Microbiol.">
        <title>Genetic linkage and physical mapping for an oyster mushroom Pleurotus cornucopiae and QTL analysis for the trait cap color.</title>
        <authorList>
            <person name="Zhang Y."/>
            <person name="Gao W."/>
            <person name="Sonnenberg A."/>
            <person name="Chen Q."/>
            <person name="Zhang J."/>
            <person name="Huang C."/>
        </authorList>
    </citation>
    <scope>NUCLEOTIDE SEQUENCE [LARGE SCALE GENOMIC DNA]</scope>
    <source>
        <strain evidence="1">CCMSSC00406</strain>
    </source>
</reference>
<dbReference type="Proteomes" id="UP000824881">
    <property type="component" value="Unassembled WGS sequence"/>
</dbReference>
<comment type="caution">
    <text evidence="1">The sequence shown here is derived from an EMBL/GenBank/DDBJ whole genome shotgun (WGS) entry which is preliminary data.</text>
</comment>
<gene>
    <name evidence="1" type="ORF">CCMSSC00406_0006247</name>
</gene>
<proteinExistence type="predicted"/>
<keyword evidence="2" id="KW-1185">Reference proteome</keyword>
<organism evidence="1 2">
    <name type="scientific">Pleurotus cornucopiae</name>
    <name type="common">Cornucopia mushroom</name>
    <dbReference type="NCBI Taxonomy" id="5321"/>
    <lineage>
        <taxon>Eukaryota</taxon>
        <taxon>Fungi</taxon>
        <taxon>Dikarya</taxon>
        <taxon>Basidiomycota</taxon>
        <taxon>Agaricomycotina</taxon>
        <taxon>Agaricomycetes</taxon>
        <taxon>Agaricomycetidae</taxon>
        <taxon>Agaricales</taxon>
        <taxon>Pleurotineae</taxon>
        <taxon>Pleurotaceae</taxon>
        <taxon>Pleurotus</taxon>
    </lineage>
</organism>
<name>A0ACB7J7Z0_PLECO</name>
<sequence>MSVIFPPSSSPELETSMDYDNRTPNSTYSFSSPQAGPSKPTGSGLKLILPPLKGGKIVKTSKKNRKGQDAVNPTEEKAPPRPLKLKPLKEVLTKLISQIKKKDDYAFFLQPVDVSKVPGYSEMISHPMDLGTMTTKVHKGRYRSLDDFSADIKLVTSNAMRFNPPGTIYHTEAQRIESWALEHIEKATHLVLQHETDWNLDGDNDDDSQQVNVDEDDDAVTHTNPMTPMDVDEISRVGRSPSVASQLPASLTRRSLRAPTIVKKSTSSTPVISESLDADGRLPGSKDGLGAFPPGSDWAETMLMLKLKGKKYKTKKERLRVEKEGPPYAADGSLDYSQMEDPFTVLSALVPDLPSRPQLTPLYPPISNQINTQPSVYPAPTALSFDYTDSLPSVDQSTLKFKHWHITRSAQARNRLKEKDDADDGASDAPAWQLPREPHTLDFGSLAILSSELSNELAKRGSLGTSDPRPEEAIILDEVRNTLTSHSTTLTEPSPLSPVPDARAHNYWTDRRMREAEEYVWHLVYGGVDGLAYVNSLAEFATPTKVLADSSLRSQIDGGTSDIEEQKSSLGMPLADWVTQNIVDPLTGGHHTLLRQTALQLHKLMAGGDAPVVNMETDSDVEFSNARSVADQVALSVYTYPLADQALSTLRRIYSSEIDMGCLIREPSEFTLSEEEWIGKSIKAQSRRQEGGSDVAEEHLELEGPDLLNQAFNYSAELIAQIDQEIRTGRRAPLARFGGMKTDNDVIMKTEGEAAQDGVKAELTAETEARPSSSPSSPLEDPVLRNLRLNLLALTKRAPVATIAPLPKDLVPKDVQDVVPTLPS</sequence>
<evidence type="ECO:0000313" key="2">
    <source>
        <dbReference type="Proteomes" id="UP000824881"/>
    </source>
</evidence>
<protein>
    <submittedName>
        <fullName evidence="1">Uncharacterized protein</fullName>
    </submittedName>
</protein>
<dbReference type="EMBL" id="WQMT02000002">
    <property type="protein sequence ID" value="KAG9225366.1"/>
    <property type="molecule type" value="Genomic_DNA"/>
</dbReference>